<evidence type="ECO:0000313" key="6">
    <source>
        <dbReference type="Proteomes" id="UP001164803"/>
    </source>
</evidence>
<feature type="domain" description="HTH gntR-type" evidence="4">
    <location>
        <begin position="1"/>
        <end position="68"/>
    </location>
</feature>
<dbReference type="SMART" id="SM00345">
    <property type="entry name" value="HTH_GNTR"/>
    <property type="match status" value="1"/>
</dbReference>
<organism evidence="5 6">
    <name type="scientific">Alicyclobacillus dauci</name>
    <dbReference type="NCBI Taxonomy" id="1475485"/>
    <lineage>
        <taxon>Bacteria</taxon>
        <taxon>Bacillati</taxon>
        <taxon>Bacillota</taxon>
        <taxon>Bacilli</taxon>
        <taxon>Bacillales</taxon>
        <taxon>Alicyclobacillaceae</taxon>
        <taxon>Alicyclobacillus</taxon>
    </lineage>
</organism>
<dbReference type="InterPro" id="IPR036388">
    <property type="entry name" value="WH-like_DNA-bd_sf"/>
</dbReference>
<dbReference type="InterPro" id="IPR000835">
    <property type="entry name" value="HTH_MarR-typ"/>
</dbReference>
<dbReference type="Gene3D" id="1.20.120.530">
    <property type="entry name" value="GntR ligand-binding domain-like"/>
    <property type="match status" value="1"/>
</dbReference>
<accession>A0ABY6YZ15</accession>
<keyword evidence="6" id="KW-1185">Reference proteome</keyword>
<dbReference type="Proteomes" id="UP001164803">
    <property type="component" value="Chromosome"/>
</dbReference>
<dbReference type="InterPro" id="IPR008920">
    <property type="entry name" value="TF_FadR/GntR_C"/>
</dbReference>
<keyword evidence="1" id="KW-0805">Transcription regulation</keyword>
<evidence type="ECO:0000259" key="4">
    <source>
        <dbReference type="PROSITE" id="PS50949"/>
    </source>
</evidence>
<dbReference type="PANTHER" id="PTHR43537">
    <property type="entry name" value="TRANSCRIPTIONAL REGULATOR, GNTR FAMILY"/>
    <property type="match status" value="1"/>
</dbReference>
<evidence type="ECO:0000313" key="5">
    <source>
        <dbReference type="EMBL" id="WAH35692.1"/>
    </source>
</evidence>
<evidence type="ECO:0000256" key="3">
    <source>
        <dbReference type="ARBA" id="ARBA00023163"/>
    </source>
</evidence>
<gene>
    <name evidence="5" type="ORF">NZD86_15605</name>
</gene>
<dbReference type="CDD" id="cd07377">
    <property type="entry name" value="WHTH_GntR"/>
    <property type="match status" value="1"/>
</dbReference>
<evidence type="ECO:0000256" key="1">
    <source>
        <dbReference type="ARBA" id="ARBA00023015"/>
    </source>
</evidence>
<keyword evidence="3" id="KW-0804">Transcription</keyword>
<dbReference type="PRINTS" id="PR00598">
    <property type="entry name" value="HTHMARR"/>
</dbReference>
<dbReference type="InterPro" id="IPR000524">
    <property type="entry name" value="Tscrpt_reg_HTH_GntR"/>
</dbReference>
<dbReference type="SUPFAM" id="SSF46785">
    <property type="entry name" value="Winged helix' DNA-binding domain"/>
    <property type="match status" value="1"/>
</dbReference>
<reference evidence="5" key="1">
    <citation type="submission" date="2022-08" db="EMBL/GenBank/DDBJ databases">
        <title>Alicyclobacillus dauci DSM2870, complete genome.</title>
        <authorList>
            <person name="Wang Q."/>
            <person name="Cai R."/>
            <person name="Wang Z."/>
        </authorList>
    </citation>
    <scope>NUCLEOTIDE SEQUENCE</scope>
    <source>
        <strain evidence="5">DSM 28700</strain>
    </source>
</reference>
<dbReference type="PANTHER" id="PTHR43537:SF5">
    <property type="entry name" value="UXU OPERON TRANSCRIPTIONAL REGULATOR"/>
    <property type="match status" value="1"/>
</dbReference>
<dbReference type="Pfam" id="PF00392">
    <property type="entry name" value="GntR"/>
    <property type="match status" value="1"/>
</dbReference>
<sequence length="118" mass="13405">MLNENACYQRLKDDIRQEKLMPNERLVEMELAQALGAGRASVRTTLARLEQEGLVERQPHRGARVRLISEAEAIEILEVRSALEPIIAYHVALNATDADIEELHAILEKCNRITMQMT</sequence>
<evidence type="ECO:0000256" key="2">
    <source>
        <dbReference type="ARBA" id="ARBA00023125"/>
    </source>
</evidence>
<dbReference type="PROSITE" id="PS50949">
    <property type="entry name" value="HTH_GNTR"/>
    <property type="match status" value="1"/>
</dbReference>
<protein>
    <submittedName>
        <fullName evidence="5">GntR family transcriptional regulator</fullName>
    </submittedName>
</protein>
<dbReference type="EMBL" id="CP104064">
    <property type="protein sequence ID" value="WAH35692.1"/>
    <property type="molecule type" value="Genomic_DNA"/>
</dbReference>
<dbReference type="InterPro" id="IPR011711">
    <property type="entry name" value="GntR_C"/>
</dbReference>
<dbReference type="InterPro" id="IPR036390">
    <property type="entry name" value="WH_DNA-bd_sf"/>
</dbReference>
<proteinExistence type="predicted"/>
<dbReference type="Gene3D" id="1.10.10.10">
    <property type="entry name" value="Winged helix-like DNA-binding domain superfamily/Winged helix DNA-binding domain"/>
    <property type="match status" value="1"/>
</dbReference>
<dbReference type="Pfam" id="PF07729">
    <property type="entry name" value="FCD"/>
    <property type="match status" value="1"/>
</dbReference>
<dbReference type="SUPFAM" id="SSF48008">
    <property type="entry name" value="GntR ligand-binding domain-like"/>
    <property type="match status" value="1"/>
</dbReference>
<name>A0ABY6YZ15_9BACL</name>
<keyword evidence="2" id="KW-0238">DNA-binding</keyword>